<feature type="signal peptide" evidence="2">
    <location>
        <begin position="1"/>
        <end position="19"/>
    </location>
</feature>
<protein>
    <submittedName>
        <fullName evidence="5">Type II protein secretion LspD</fullName>
    </submittedName>
</protein>
<evidence type="ECO:0000313" key="5">
    <source>
        <dbReference type="EMBL" id="KTD53642.1"/>
    </source>
</evidence>
<dbReference type="OrthoDB" id="9775455at2"/>
<dbReference type="GO" id="GO:0019867">
    <property type="term" value="C:outer membrane"/>
    <property type="evidence" value="ECO:0007669"/>
    <property type="project" value="InterPro"/>
</dbReference>
<feature type="region of interest" description="Disordered" evidence="1">
    <location>
        <begin position="169"/>
        <end position="196"/>
    </location>
</feature>
<dbReference type="STRING" id="45074.Lsan_4052"/>
<dbReference type="EMBL" id="LNYU01000091">
    <property type="protein sequence ID" value="KTD53642.1"/>
    <property type="molecule type" value="Genomic_DNA"/>
</dbReference>
<dbReference type="NCBIfam" id="TIGR02519">
    <property type="entry name" value="pilus_MshL"/>
    <property type="match status" value="1"/>
</dbReference>
<dbReference type="PRINTS" id="PR00811">
    <property type="entry name" value="BCTERIALGSPD"/>
</dbReference>
<evidence type="ECO:0000313" key="6">
    <source>
        <dbReference type="Proteomes" id="UP000054703"/>
    </source>
</evidence>
<keyword evidence="2" id="KW-0732">Signal</keyword>
<evidence type="ECO:0000256" key="1">
    <source>
        <dbReference type="SAM" id="MobiDB-lite"/>
    </source>
</evidence>
<dbReference type="PATRIC" id="fig|45074.5.peg.4353"/>
<dbReference type="InterPro" id="IPR011514">
    <property type="entry name" value="Secretin_N_2"/>
</dbReference>
<name>A0A0W0Y9V3_9GAMM</name>
<evidence type="ECO:0000259" key="4">
    <source>
        <dbReference type="Pfam" id="PF07655"/>
    </source>
</evidence>
<feature type="compositionally biased region" description="Low complexity" evidence="1">
    <location>
        <begin position="186"/>
        <end position="196"/>
    </location>
</feature>
<evidence type="ECO:0000256" key="2">
    <source>
        <dbReference type="SAM" id="SignalP"/>
    </source>
</evidence>
<dbReference type="Gene3D" id="3.30.1370.130">
    <property type="match status" value="1"/>
</dbReference>
<dbReference type="PANTHER" id="PTHR30332:SF17">
    <property type="entry name" value="TYPE IV PILIATION SYSTEM PROTEIN DR_0774-RELATED"/>
    <property type="match status" value="1"/>
</dbReference>
<sequence>MRIGIIAIILLLTACNTHAPIKGTAIDEMNSVMQQAVANNKIVMRSDHTKGRGTPVRALLPSLKIRDARSRGGPQRFDIAVKDVPAQAFYMGLVADTSTNMVVSPEIKGNITLSLKRVTIEQVLQALEDAYGYSFNAIPGGYEILPNTLRTQIFKVNYLELERKSRSNMTVSSGEVTTAGTPGSPNTGTSVSGGNLSGVLSNGNQNYSAVVGDVETKSNINFWKSLEDTVKKMIGKADGRSVTVNNVAGLVVVHAPPRELKQVERYLDMVQNSMDRQVILEAKILEVNLTNEFQMGIDWKLFGSRLNALSNFPEVDITQSSFPKAFDIDIHWNPQDFTSVIQALETQGNVQVLSSPRVSAMNNQSAAIKVGFDEFFVTNVSQNQNIVTSSLVTQPTLNVNLTPFFSGITLDVTPQIDANGQVTLHIHPTVSLVKDQRKVIDLGTQGGILDLPLANSTIRESDTMVHAKNGQVVVIGGLMQDTTTEGIGQLPWFGNIPFLGTLVRATKQNSQKSELVILLRPTIVTGKSTNKDITVSARRVSSLKRGFHIGDRPDIYGTQGEVPIMLGPKSNENLGTR</sequence>
<proteinExistence type="predicted"/>
<dbReference type="GO" id="GO:0015627">
    <property type="term" value="C:type II protein secretion system complex"/>
    <property type="evidence" value="ECO:0007669"/>
    <property type="project" value="TreeGrafter"/>
</dbReference>
<comment type="caution">
    <text evidence="5">The sequence shown here is derived from an EMBL/GenBank/DDBJ whole genome shotgun (WGS) entry which is preliminary data.</text>
</comment>
<dbReference type="PANTHER" id="PTHR30332">
    <property type="entry name" value="PROBABLE GENERAL SECRETION PATHWAY PROTEIN D"/>
    <property type="match status" value="1"/>
</dbReference>
<reference evidence="5 6" key="1">
    <citation type="submission" date="2015-11" db="EMBL/GenBank/DDBJ databases">
        <title>Genomic analysis of 38 Legionella species identifies large and diverse effector repertoires.</title>
        <authorList>
            <person name="Burstein D."/>
            <person name="Amaro F."/>
            <person name="Zusman T."/>
            <person name="Lifshitz Z."/>
            <person name="Cohen O."/>
            <person name="Gilbert J.A."/>
            <person name="Pupko T."/>
            <person name="Shuman H.A."/>
            <person name="Segal G."/>
        </authorList>
    </citation>
    <scope>NUCLEOTIDE SEQUENCE [LARGE SCALE GENOMIC DNA]</scope>
    <source>
        <strain evidence="5 6">SC-63-C7</strain>
    </source>
</reference>
<dbReference type="AlphaFoldDB" id="A0A0W0Y9V3"/>
<dbReference type="InterPro" id="IPR013358">
    <property type="entry name" value="Pilus_biogenesis_MshL"/>
</dbReference>
<organism evidence="5 6">
    <name type="scientific">Legionella santicrucis</name>
    <dbReference type="NCBI Taxonomy" id="45074"/>
    <lineage>
        <taxon>Bacteria</taxon>
        <taxon>Pseudomonadati</taxon>
        <taxon>Pseudomonadota</taxon>
        <taxon>Gammaproteobacteria</taxon>
        <taxon>Legionellales</taxon>
        <taxon>Legionellaceae</taxon>
        <taxon>Legionella</taxon>
    </lineage>
</organism>
<dbReference type="InterPro" id="IPR004846">
    <property type="entry name" value="T2SS/T3SS_dom"/>
</dbReference>
<dbReference type="Pfam" id="PF00263">
    <property type="entry name" value="Secretin"/>
    <property type="match status" value="1"/>
</dbReference>
<gene>
    <name evidence="5" type="primary">lspD_2</name>
    <name evidence="5" type="ORF">Lsan_4052</name>
</gene>
<dbReference type="InterPro" id="IPR050810">
    <property type="entry name" value="Bact_Secretion_Sys_Channel"/>
</dbReference>
<evidence type="ECO:0000259" key="3">
    <source>
        <dbReference type="Pfam" id="PF00263"/>
    </source>
</evidence>
<feature type="chain" id="PRO_5006917478" evidence="2">
    <location>
        <begin position="20"/>
        <end position="577"/>
    </location>
</feature>
<dbReference type="GO" id="GO:0009297">
    <property type="term" value="P:pilus assembly"/>
    <property type="evidence" value="ECO:0007669"/>
    <property type="project" value="InterPro"/>
</dbReference>
<feature type="compositionally biased region" description="Polar residues" evidence="1">
    <location>
        <begin position="169"/>
        <end position="185"/>
    </location>
</feature>
<feature type="domain" description="Type II/III secretion system secretin-like" evidence="3">
    <location>
        <begin position="343"/>
        <end position="524"/>
    </location>
</feature>
<dbReference type="GO" id="GO:0009306">
    <property type="term" value="P:protein secretion"/>
    <property type="evidence" value="ECO:0007669"/>
    <property type="project" value="InterPro"/>
</dbReference>
<keyword evidence="6" id="KW-1185">Reference proteome</keyword>
<dbReference type="Proteomes" id="UP000054703">
    <property type="component" value="Unassembled WGS sequence"/>
</dbReference>
<accession>A0A0W0Y9V3</accession>
<dbReference type="PROSITE" id="PS51257">
    <property type="entry name" value="PROKAR_LIPOPROTEIN"/>
    <property type="match status" value="1"/>
</dbReference>
<dbReference type="RefSeq" id="WP_058515925.1">
    <property type="nucleotide sequence ID" value="NZ_CAAAIH010000012.1"/>
</dbReference>
<dbReference type="Pfam" id="PF07655">
    <property type="entry name" value="Secretin_N_2"/>
    <property type="match status" value="1"/>
</dbReference>
<dbReference type="InterPro" id="IPR001775">
    <property type="entry name" value="GspD/PilQ"/>
</dbReference>
<feature type="domain" description="Secretin N-terminal" evidence="4">
    <location>
        <begin position="151"/>
        <end position="245"/>
    </location>
</feature>